<dbReference type="FunFam" id="3.30.420.10:FF:000045">
    <property type="entry name" value="3'-5' exonuclease DinG"/>
    <property type="match status" value="1"/>
</dbReference>
<protein>
    <submittedName>
        <fullName evidence="4">Exonuclease domain-containing protein</fullName>
    </submittedName>
</protein>
<dbReference type="Gene3D" id="3.30.420.10">
    <property type="entry name" value="Ribonuclease H-like superfamily/Ribonuclease H"/>
    <property type="match status" value="1"/>
</dbReference>
<dbReference type="AlphaFoldDB" id="A0AAW5IL77"/>
<comment type="subunit">
    <text evidence="2">DNA polymerase III contains a core (composed of alpha, epsilon and theta chains) that associates with a tau subunit. This core dimerizes to form the POLIII' complex. PolIII' associates with the gamma complex (composed of gamma, delta, delta', psi and chi chains) and with the beta chain to form the complete DNA polymerase III complex.</text>
</comment>
<evidence type="ECO:0000256" key="1">
    <source>
        <dbReference type="ARBA" id="ARBA00025483"/>
    </source>
</evidence>
<dbReference type="GO" id="GO:0006259">
    <property type="term" value="P:DNA metabolic process"/>
    <property type="evidence" value="ECO:0007669"/>
    <property type="project" value="UniProtKB-ARBA"/>
</dbReference>
<dbReference type="InterPro" id="IPR013520">
    <property type="entry name" value="Ribonucl_H"/>
</dbReference>
<feature type="domain" description="BRCT" evidence="3">
    <location>
        <begin position="216"/>
        <end position="306"/>
    </location>
</feature>
<name>A0AAW5IL77_9BACT</name>
<keyword evidence="4" id="KW-0540">Nuclease</keyword>
<dbReference type="Proteomes" id="UP001205531">
    <property type="component" value="Unassembled WGS sequence"/>
</dbReference>
<keyword evidence="4" id="KW-0269">Exonuclease</keyword>
<dbReference type="InterPro" id="IPR036420">
    <property type="entry name" value="BRCT_dom_sf"/>
</dbReference>
<evidence type="ECO:0000313" key="5">
    <source>
        <dbReference type="Proteomes" id="UP001205531"/>
    </source>
</evidence>
<reference evidence="4" key="1">
    <citation type="submission" date="2022-07" db="EMBL/GenBank/DDBJ databases">
        <title>Prevotella copri.</title>
        <authorList>
            <person name="Yang C."/>
        </authorList>
    </citation>
    <scope>NUCLEOTIDE SEQUENCE</scope>
    <source>
        <strain evidence="4">HF2107</strain>
    </source>
</reference>
<proteinExistence type="predicted"/>
<dbReference type="Gene3D" id="3.40.50.10190">
    <property type="entry name" value="BRCT domain"/>
    <property type="match status" value="1"/>
</dbReference>
<dbReference type="InterPro" id="IPR036397">
    <property type="entry name" value="RNaseH_sf"/>
</dbReference>
<dbReference type="CDD" id="cd17748">
    <property type="entry name" value="BRCT_DNA_ligase_like"/>
    <property type="match status" value="1"/>
</dbReference>
<dbReference type="EMBL" id="JANDWZ010000029">
    <property type="protein sequence ID" value="MCP9565249.1"/>
    <property type="molecule type" value="Genomic_DNA"/>
</dbReference>
<evidence type="ECO:0000313" key="4">
    <source>
        <dbReference type="EMBL" id="MCP9565249.1"/>
    </source>
</evidence>
<dbReference type="CDD" id="cd06130">
    <property type="entry name" value="DNA_pol_III_epsilon_like"/>
    <property type="match status" value="1"/>
</dbReference>
<dbReference type="SMART" id="SM00479">
    <property type="entry name" value="EXOIII"/>
    <property type="match status" value="1"/>
</dbReference>
<dbReference type="RefSeq" id="WP_254953319.1">
    <property type="nucleotide sequence ID" value="NZ_JANDWY010000025.1"/>
</dbReference>
<dbReference type="Pfam" id="PF00929">
    <property type="entry name" value="RNase_T"/>
    <property type="match status" value="1"/>
</dbReference>
<dbReference type="SUPFAM" id="SSF53098">
    <property type="entry name" value="Ribonuclease H-like"/>
    <property type="match status" value="1"/>
</dbReference>
<dbReference type="PROSITE" id="PS50172">
    <property type="entry name" value="BRCT"/>
    <property type="match status" value="1"/>
</dbReference>
<gene>
    <name evidence="4" type="ORF">NNC64_11930</name>
</gene>
<keyword evidence="4" id="KW-0378">Hydrolase</keyword>
<sequence length="306" mass="34840">MNNFVAIDFETANADRSSICQIGITEVVDGILQPSKSWLVQPEGNYYDPFNTYIHGIKPEDTENSPEFPDVWKEVYPYLKDKVVVAHNTSFDMYALRDALDNYQMEYPTFDYFCTLRIARYIVKGCYSYSLDVVLNYLGIEFDGHHKADNDSAGCAKLLLKCLDMDGSTLEELEEKYHFHRGKFAPNTFIAHLATKNKQTKTEMLESLEEHPELADEGNYFYGKNVCFTGTCSYGTRKELLQKIKDVGGIPSDSVTKKTEVLVVGQQDYRVVGEDGMSKKQEKAKALLDKGQDIEILSEIEFLSRI</sequence>
<accession>A0AAW5IL77</accession>
<dbReference type="GO" id="GO:0008408">
    <property type="term" value="F:3'-5' exonuclease activity"/>
    <property type="evidence" value="ECO:0007669"/>
    <property type="project" value="TreeGrafter"/>
</dbReference>
<dbReference type="PANTHER" id="PTHR30231">
    <property type="entry name" value="DNA POLYMERASE III SUBUNIT EPSILON"/>
    <property type="match status" value="1"/>
</dbReference>
<comment type="caution">
    <text evidence="4">The sequence shown here is derived from an EMBL/GenBank/DDBJ whole genome shotgun (WGS) entry which is preliminary data.</text>
</comment>
<dbReference type="PANTHER" id="PTHR30231:SF42">
    <property type="entry name" value="EXONUCLEASE"/>
    <property type="match status" value="1"/>
</dbReference>
<evidence type="ECO:0000256" key="2">
    <source>
        <dbReference type="ARBA" id="ARBA00026073"/>
    </source>
</evidence>
<organism evidence="4 5">
    <name type="scientific">Segatella copri</name>
    <dbReference type="NCBI Taxonomy" id="165179"/>
    <lineage>
        <taxon>Bacteria</taxon>
        <taxon>Pseudomonadati</taxon>
        <taxon>Bacteroidota</taxon>
        <taxon>Bacteroidia</taxon>
        <taxon>Bacteroidales</taxon>
        <taxon>Prevotellaceae</taxon>
        <taxon>Segatella</taxon>
    </lineage>
</organism>
<dbReference type="InterPro" id="IPR001357">
    <property type="entry name" value="BRCT_dom"/>
</dbReference>
<dbReference type="GO" id="GO:0003676">
    <property type="term" value="F:nucleic acid binding"/>
    <property type="evidence" value="ECO:0007669"/>
    <property type="project" value="InterPro"/>
</dbReference>
<dbReference type="SUPFAM" id="SSF52113">
    <property type="entry name" value="BRCT domain"/>
    <property type="match status" value="1"/>
</dbReference>
<dbReference type="Pfam" id="PF00533">
    <property type="entry name" value="BRCT"/>
    <property type="match status" value="1"/>
</dbReference>
<dbReference type="InterPro" id="IPR012337">
    <property type="entry name" value="RNaseH-like_sf"/>
</dbReference>
<evidence type="ECO:0000259" key="3">
    <source>
        <dbReference type="PROSITE" id="PS50172"/>
    </source>
</evidence>
<comment type="function">
    <text evidence="1">DNA polymerase III is a complex, multichain enzyme responsible for most of the replicative synthesis in bacteria. The epsilon subunit contain the editing function and is a proofreading 3'-5' exonuclease.</text>
</comment>
<dbReference type="GO" id="GO:0005829">
    <property type="term" value="C:cytosol"/>
    <property type="evidence" value="ECO:0007669"/>
    <property type="project" value="TreeGrafter"/>
</dbReference>